<keyword evidence="1" id="KW-0472">Membrane</keyword>
<gene>
    <name evidence="2" type="ORF">ACFHYQ_02960</name>
</gene>
<keyword evidence="1" id="KW-1133">Transmembrane helix</keyword>
<evidence type="ECO:0000256" key="1">
    <source>
        <dbReference type="SAM" id="Phobius"/>
    </source>
</evidence>
<comment type="caution">
    <text evidence="2">The sequence shown here is derived from an EMBL/GenBank/DDBJ whole genome shotgun (WGS) entry which is preliminary data.</text>
</comment>
<evidence type="ECO:0000313" key="2">
    <source>
        <dbReference type="EMBL" id="MFC0861252.1"/>
    </source>
</evidence>
<dbReference type="Proteomes" id="UP001589870">
    <property type="component" value="Unassembled WGS sequence"/>
</dbReference>
<name>A0ABV6TYF3_9ACTN</name>
<organism evidence="2 3">
    <name type="scientific">Sphaerimonospora cavernae</name>
    <dbReference type="NCBI Taxonomy" id="1740611"/>
    <lineage>
        <taxon>Bacteria</taxon>
        <taxon>Bacillati</taxon>
        <taxon>Actinomycetota</taxon>
        <taxon>Actinomycetes</taxon>
        <taxon>Streptosporangiales</taxon>
        <taxon>Streptosporangiaceae</taxon>
        <taxon>Sphaerimonospora</taxon>
    </lineage>
</organism>
<keyword evidence="1" id="KW-0812">Transmembrane</keyword>
<accession>A0ABV6TYF3</accession>
<keyword evidence="3" id="KW-1185">Reference proteome</keyword>
<dbReference type="EMBL" id="JBHMQT010000003">
    <property type="protein sequence ID" value="MFC0861252.1"/>
    <property type="molecule type" value="Genomic_DNA"/>
</dbReference>
<feature type="transmembrane region" description="Helical" evidence="1">
    <location>
        <begin position="43"/>
        <end position="66"/>
    </location>
</feature>
<protein>
    <submittedName>
        <fullName evidence="2">Uncharacterized protein</fullName>
    </submittedName>
</protein>
<dbReference type="RefSeq" id="WP_394299472.1">
    <property type="nucleotide sequence ID" value="NZ_JBHMQT010000003.1"/>
</dbReference>
<sequence length="88" mass="9582">MGLVEKAETVARMLRRLGRAIAAELTAIESQERRADEDRRLRWTAAMAIGFVSTVAVPLGLIRAFLGVNAREVDPGRSVRTTAPGHTP</sequence>
<evidence type="ECO:0000313" key="3">
    <source>
        <dbReference type="Proteomes" id="UP001589870"/>
    </source>
</evidence>
<proteinExistence type="predicted"/>
<reference evidence="2 3" key="1">
    <citation type="submission" date="2024-09" db="EMBL/GenBank/DDBJ databases">
        <authorList>
            <person name="Sun Q."/>
            <person name="Mori K."/>
        </authorList>
    </citation>
    <scope>NUCLEOTIDE SEQUENCE [LARGE SCALE GENOMIC DNA]</scope>
    <source>
        <strain evidence="2 3">TBRC 1851</strain>
    </source>
</reference>